<evidence type="ECO:0000313" key="3">
    <source>
        <dbReference type="Proteomes" id="UP001223586"/>
    </source>
</evidence>
<dbReference type="EMBL" id="JAUSTT010000004">
    <property type="protein sequence ID" value="MDQ0175102.1"/>
    <property type="molecule type" value="Genomic_DNA"/>
</dbReference>
<dbReference type="Proteomes" id="UP001223586">
    <property type="component" value="Unassembled WGS sequence"/>
</dbReference>
<organism evidence="2 3">
    <name type="scientific">Bacillus chungangensis</name>
    <dbReference type="NCBI Taxonomy" id="587633"/>
    <lineage>
        <taxon>Bacteria</taxon>
        <taxon>Bacillati</taxon>
        <taxon>Bacillota</taxon>
        <taxon>Bacilli</taxon>
        <taxon>Bacillales</taxon>
        <taxon>Bacillaceae</taxon>
        <taxon>Bacillus</taxon>
    </lineage>
</organism>
<feature type="transmembrane region" description="Helical" evidence="1">
    <location>
        <begin position="6"/>
        <end position="24"/>
    </location>
</feature>
<keyword evidence="1" id="KW-0472">Membrane</keyword>
<gene>
    <name evidence="2" type="ORF">J2S08_000936</name>
</gene>
<keyword evidence="1" id="KW-0812">Transmembrane</keyword>
<evidence type="ECO:0000313" key="2">
    <source>
        <dbReference type="EMBL" id="MDQ0175102.1"/>
    </source>
</evidence>
<proteinExistence type="predicted"/>
<reference evidence="2 3" key="1">
    <citation type="submission" date="2023-07" db="EMBL/GenBank/DDBJ databases">
        <title>Genomic Encyclopedia of Type Strains, Phase IV (KMG-IV): sequencing the most valuable type-strain genomes for metagenomic binning, comparative biology and taxonomic classification.</title>
        <authorList>
            <person name="Goeker M."/>
        </authorList>
    </citation>
    <scope>NUCLEOTIDE SEQUENCE [LARGE SCALE GENOMIC DNA]</scope>
    <source>
        <strain evidence="2 3">DSM 23837</strain>
    </source>
</reference>
<name>A0ABT9WP78_9BACI</name>
<sequence length="84" mass="9332">MTTFIIITAIATSIAALVGTLLVGKDVSSKLKEYEKKGDTLENTLARSNEYETNSLRVNIRSLTWIYVVLTVVIIAVCLAIFFY</sequence>
<keyword evidence="3" id="KW-1185">Reference proteome</keyword>
<evidence type="ECO:0000256" key="1">
    <source>
        <dbReference type="SAM" id="Phobius"/>
    </source>
</evidence>
<dbReference type="RefSeq" id="WP_307227117.1">
    <property type="nucleotide sequence ID" value="NZ_JAUSTT010000004.1"/>
</dbReference>
<keyword evidence="1" id="KW-1133">Transmembrane helix</keyword>
<comment type="caution">
    <text evidence="2">The sequence shown here is derived from an EMBL/GenBank/DDBJ whole genome shotgun (WGS) entry which is preliminary data.</text>
</comment>
<feature type="transmembrane region" description="Helical" evidence="1">
    <location>
        <begin position="64"/>
        <end position="83"/>
    </location>
</feature>
<protein>
    <submittedName>
        <fullName evidence="2">Uncharacterized protein</fullName>
    </submittedName>
</protein>
<accession>A0ABT9WP78</accession>